<keyword evidence="2" id="KW-1185">Reference proteome</keyword>
<proteinExistence type="predicted"/>
<sequence>MIKKLTSLFIIVAIPFLSKAQQYHQYDSIVKRALQRYIGYPEDTYLSGVNLLRVSKKDSFISLTSLYVSDDHFKLPVGNYATAKYINTKYSPLLKQPFSLIVPVYFQVIDEPPVSEALKNKIKKLLYKLKQKEPVSDEGITVVGSYTVRRT</sequence>
<reference evidence="2" key="1">
    <citation type="journal article" date="2019" name="Int. J. Syst. Evol. Microbiol.">
        <title>The Global Catalogue of Microorganisms (GCM) 10K type strain sequencing project: providing services to taxonomists for standard genome sequencing and annotation.</title>
        <authorList>
            <consortium name="The Broad Institute Genomics Platform"/>
            <consortium name="The Broad Institute Genome Sequencing Center for Infectious Disease"/>
            <person name="Wu L."/>
            <person name="Ma J."/>
        </authorList>
    </citation>
    <scope>NUCLEOTIDE SEQUENCE [LARGE SCALE GENOMIC DNA]</scope>
    <source>
        <strain evidence="2">CECT 8010</strain>
    </source>
</reference>
<evidence type="ECO:0000313" key="1">
    <source>
        <dbReference type="EMBL" id="MFC4231051.1"/>
    </source>
</evidence>
<name>A0ABV8PUM6_9BACT</name>
<organism evidence="1 2">
    <name type="scientific">Parasediminibacterium paludis</name>
    <dbReference type="NCBI Taxonomy" id="908966"/>
    <lineage>
        <taxon>Bacteria</taxon>
        <taxon>Pseudomonadati</taxon>
        <taxon>Bacteroidota</taxon>
        <taxon>Chitinophagia</taxon>
        <taxon>Chitinophagales</taxon>
        <taxon>Chitinophagaceae</taxon>
        <taxon>Parasediminibacterium</taxon>
    </lineage>
</organism>
<dbReference type="Proteomes" id="UP001595906">
    <property type="component" value="Unassembled WGS sequence"/>
</dbReference>
<accession>A0ABV8PUM6</accession>
<dbReference type="EMBL" id="JBHSDC010000003">
    <property type="protein sequence ID" value="MFC4231051.1"/>
    <property type="molecule type" value="Genomic_DNA"/>
</dbReference>
<evidence type="ECO:0000313" key="2">
    <source>
        <dbReference type="Proteomes" id="UP001595906"/>
    </source>
</evidence>
<gene>
    <name evidence="1" type="ORF">ACFOW1_04060</name>
</gene>
<protein>
    <submittedName>
        <fullName evidence="1">Uncharacterized protein</fullName>
    </submittedName>
</protein>
<dbReference type="RefSeq" id="WP_379012438.1">
    <property type="nucleotide sequence ID" value="NZ_JBHSDC010000003.1"/>
</dbReference>
<comment type="caution">
    <text evidence="1">The sequence shown here is derived from an EMBL/GenBank/DDBJ whole genome shotgun (WGS) entry which is preliminary data.</text>
</comment>